<reference evidence="3 4" key="1">
    <citation type="submission" date="2019-07" db="EMBL/GenBank/DDBJ databases">
        <title>Whole genome shotgun sequence of Segetibacter aerophilus NBRC 106135.</title>
        <authorList>
            <person name="Hosoyama A."/>
            <person name="Uohara A."/>
            <person name="Ohji S."/>
            <person name="Ichikawa N."/>
        </authorList>
    </citation>
    <scope>NUCLEOTIDE SEQUENCE [LARGE SCALE GENOMIC DNA]</scope>
    <source>
        <strain evidence="3 4">NBRC 106135</strain>
    </source>
</reference>
<dbReference type="InterPro" id="IPR036318">
    <property type="entry name" value="FAD-bd_PCMH-like_sf"/>
</dbReference>
<dbReference type="OrthoDB" id="9800184at2"/>
<dbReference type="EMBL" id="BJYT01000013">
    <property type="protein sequence ID" value="GEO10821.1"/>
    <property type="molecule type" value="Genomic_DNA"/>
</dbReference>
<dbReference type="GO" id="GO:0071949">
    <property type="term" value="F:FAD binding"/>
    <property type="evidence" value="ECO:0007669"/>
    <property type="project" value="InterPro"/>
</dbReference>
<dbReference type="Pfam" id="PF01565">
    <property type="entry name" value="FAD_binding_4"/>
    <property type="match status" value="1"/>
</dbReference>
<feature type="transmembrane region" description="Helical" evidence="1">
    <location>
        <begin position="215"/>
        <end position="234"/>
    </location>
</feature>
<accession>A0A512BFS0</accession>
<dbReference type="PANTHER" id="PTHR43762">
    <property type="entry name" value="L-GULONOLACTONE OXIDASE"/>
    <property type="match status" value="1"/>
</dbReference>
<dbReference type="AlphaFoldDB" id="A0A512BFS0"/>
<gene>
    <name evidence="3" type="ORF">SAE01_33170</name>
</gene>
<keyword evidence="1" id="KW-0472">Membrane</keyword>
<dbReference type="InterPro" id="IPR016166">
    <property type="entry name" value="FAD-bd_PCMH"/>
</dbReference>
<feature type="domain" description="FAD-binding PCMH-type" evidence="2">
    <location>
        <begin position="35"/>
        <end position="239"/>
    </location>
</feature>
<protein>
    <recommendedName>
        <fullName evidence="2">FAD-binding PCMH-type domain-containing protein</fullName>
    </recommendedName>
</protein>
<dbReference type="RefSeq" id="WP_147204938.1">
    <property type="nucleotide sequence ID" value="NZ_BJYT01000013.1"/>
</dbReference>
<evidence type="ECO:0000259" key="2">
    <source>
        <dbReference type="PROSITE" id="PS51387"/>
    </source>
</evidence>
<dbReference type="GO" id="GO:0016899">
    <property type="term" value="F:oxidoreductase activity, acting on the CH-OH group of donors, oxygen as acceptor"/>
    <property type="evidence" value="ECO:0007669"/>
    <property type="project" value="InterPro"/>
</dbReference>
<evidence type="ECO:0000313" key="3">
    <source>
        <dbReference type="EMBL" id="GEO10821.1"/>
    </source>
</evidence>
<evidence type="ECO:0000256" key="1">
    <source>
        <dbReference type="SAM" id="Phobius"/>
    </source>
</evidence>
<sequence>MIRRNGTKSWKNIHATVNLTLEDLIDIDNSNAQGFSQTKYELLNQASKDINDLIKEARIKKKHIRAIGSGWALSHIQVTENWLLNTKLLNECFEVDKEAFHETYPEDKKQLLVIVQCGISIAELNVYLELPKNKNRIARSLKTVGIGAGQTIVGAVSGNTHGAAVNFGAIPDFVVAIQVCVGAEKPIWIERADYRVMNDVFIEKVNSKLLPDTNIFNSALVSFGAFGIITAYAIETEKIYHMKFPKIQEINLSKVTALFRDPSYYANIRHLEMVFNPYEDDTFYLVEGTQVIYEQGLPNPRPLWVITDKLGYSPGDLTTKLLLNLPLVSGKKKNQILFKEYLKNGLLSEVRGTSGQLFTATITYLEGYNETAFAVSINDIVETINIAKEATRELKLPLVFQTRTVHPGHAVFGFTNHSPRAIVFEFGISNDAKYPKFEELLINRLKAQNIKYTLHWSKNSLVDKARLMEMYGQAKIDTWKKSRATLFNNEKELMEIFNNPHLKQAGLDVS</sequence>
<organism evidence="3 4">
    <name type="scientific">Segetibacter aerophilus</name>
    <dbReference type="NCBI Taxonomy" id="670293"/>
    <lineage>
        <taxon>Bacteria</taxon>
        <taxon>Pseudomonadati</taxon>
        <taxon>Bacteroidota</taxon>
        <taxon>Chitinophagia</taxon>
        <taxon>Chitinophagales</taxon>
        <taxon>Chitinophagaceae</taxon>
        <taxon>Segetibacter</taxon>
    </lineage>
</organism>
<proteinExistence type="predicted"/>
<keyword evidence="4" id="KW-1185">Reference proteome</keyword>
<dbReference type="InterPro" id="IPR010031">
    <property type="entry name" value="FAD_lactone_oxidase-like"/>
</dbReference>
<dbReference type="SUPFAM" id="SSF56176">
    <property type="entry name" value="FAD-binding/transporter-associated domain-like"/>
    <property type="match status" value="1"/>
</dbReference>
<keyword evidence="1" id="KW-0812">Transmembrane</keyword>
<dbReference type="PROSITE" id="PS51387">
    <property type="entry name" value="FAD_PCMH"/>
    <property type="match status" value="1"/>
</dbReference>
<keyword evidence="1" id="KW-1133">Transmembrane helix</keyword>
<dbReference type="InterPro" id="IPR016169">
    <property type="entry name" value="FAD-bd_PCMH_sub2"/>
</dbReference>
<dbReference type="PANTHER" id="PTHR43762:SF1">
    <property type="entry name" value="D-ARABINONO-1,4-LACTONE OXIDASE"/>
    <property type="match status" value="1"/>
</dbReference>
<comment type="caution">
    <text evidence="3">The sequence shown here is derived from an EMBL/GenBank/DDBJ whole genome shotgun (WGS) entry which is preliminary data.</text>
</comment>
<evidence type="ECO:0000313" key="4">
    <source>
        <dbReference type="Proteomes" id="UP000321513"/>
    </source>
</evidence>
<dbReference type="Proteomes" id="UP000321513">
    <property type="component" value="Unassembled WGS sequence"/>
</dbReference>
<dbReference type="Gene3D" id="3.30.465.10">
    <property type="match status" value="1"/>
</dbReference>
<dbReference type="InterPro" id="IPR006094">
    <property type="entry name" value="Oxid_FAD_bind_N"/>
</dbReference>
<name>A0A512BFS0_9BACT</name>